<keyword evidence="5" id="KW-1185">Reference proteome</keyword>
<evidence type="ECO:0000313" key="4">
    <source>
        <dbReference type="EMBL" id="RDD83579.1"/>
    </source>
</evidence>
<name>A0A369UZ22_9GAMM</name>
<dbReference type="Proteomes" id="UP000253782">
    <property type="component" value="Unassembled WGS sequence"/>
</dbReference>
<sequence length="347" mass="37966">MAMALSGAGCATVGHEAPSSPSPILGWCSVTSENTGPAKTILDVALHHLDDRPGAIAHVHTEGTLPHQGIRDQSMAAEKDWPIMRRAAQAWRINGDPRYLKQVDAYLAAWAGTYQPDFNPIDETNLDGLIDAYMLTADALSPSTRTMAQALLRKLGTGYIDRIQHARRPGPATTINNWQSHRVKLIALSAAALGDRAMLSSAFAIFKQQVADNIRPDGSVIDFGERDALHYVVYDLQPLVQATLAAKPYGIGGDWLNYRTSQGASLRLALDWLRPYAEGQRSHQEFVHTKVPFDLARREVGEPGYSGLWDAKTSSTLYWLAAKLDSGYLSVAQKLAPQPPDWVGVCR</sequence>
<proteinExistence type="predicted"/>
<reference evidence="4 5" key="1">
    <citation type="submission" date="2018-07" db="EMBL/GenBank/DDBJ databases">
        <title>Dyella tabacisoli L4-6T, whole genome shotgun sequence.</title>
        <authorList>
            <person name="Zhou X.-K."/>
            <person name="Li W.-J."/>
            <person name="Duan Y.-Q."/>
        </authorList>
    </citation>
    <scope>NUCLEOTIDE SEQUENCE [LARGE SCALE GENOMIC DNA]</scope>
    <source>
        <strain evidence="4 5">L4-6</strain>
    </source>
</reference>
<dbReference type="OrthoDB" id="1043373at2"/>
<gene>
    <name evidence="4" type="ORF">DVJ77_03100</name>
</gene>
<dbReference type="Gene3D" id="1.50.10.100">
    <property type="entry name" value="Chondroitin AC/alginate lyase"/>
    <property type="match status" value="1"/>
</dbReference>
<protein>
    <submittedName>
        <fullName evidence="4">Alginate lyase</fullName>
    </submittedName>
</protein>
<keyword evidence="2 4" id="KW-0456">Lyase</keyword>
<evidence type="ECO:0000256" key="2">
    <source>
        <dbReference type="ARBA" id="ARBA00023239"/>
    </source>
</evidence>
<dbReference type="Pfam" id="PF05426">
    <property type="entry name" value="Alginate_lyase"/>
    <property type="match status" value="1"/>
</dbReference>
<evidence type="ECO:0000256" key="1">
    <source>
        <dbReference type="ARBA" id="ARBA00022729"/>
    </source>
</evidence>
<dbReference type="InterPro" id="IPR008397">
    <property type="entry name" value="Alginate_lyase_dom"/>
</dbReference>
<accession>A0A369UZ22</accession>
<organism evidence="4 5">
    <name type="scientific">Dyella tabacisoli</name>
    <dbReference type="NCBI Taxonomy" id="2282381"/>
    <lineage>
        <taxon>Bacteria</taxon>
        <taxon>Pseudomonadati</taxon>
        <taxon>Pseudomonadota</taxon>
        <taxon>Gammaproteobacteria</taxon>
        <taxon>Lysobacterales</taxon>
        <taxon>Rhodanobacteraceae</taxon>
        <taxon>Dyella</taxon>
    </lineage>
</organism>
<dbReference type="InterPro" id="IPR008929">
    <property type="entry name" value="Chondroitin_lyas"/>
</dbReference>
<dbReference type="EMBL" id="QQAH01000001">
    <property type="protein sequence ID" value="RDD83579.1"/>
    <property type="molecule type" value="Genomic_DNA"/>
</dbReference>
<evidence type="ECO:0000313" key="5">
    <source>
        <dbReference type="Proteomes" id="UP000253782"/>
    </source>
</evidence>
<dbReference type="GO" id="GO:0042597">
    <property type="term" value="C:periplasmic space"/>
    <property type="evidence" value="ECO:0007669"/>
    <property type="project" value="InterPro"/>
</dbReference>
<keyword evidence="1" id="KW-0732">Signal</keyword>
<comment type="caution">
    <text evidence="4">The sequence shown here is derived from an EMBL/GenBank/DDBJ whole genome shotgun (WGS) entry which is preliminary data.</text>
</comment>
<dbReference type="AlphaFoldDB" id="A0A369UZ22"/>
<dbReference type="GO" id="GO:0016829">
    <property type="term" value="F:lyase activity"/>
    <property type="evidence" value="ECO:0007669"/>
    <property type="project" value="UniProtKB-KW"/>
</dbReference>
<feature type="domain" description="Alginate lyase" evidence="3">
    <location>
        <begin position="37"/>
        <end position="282"/>
    </location>
</feature>
<dbReference type="SUPFAM" id="SSF48230">
    <property type="entry name" value="Chondroitin AC/alginate lyase"/>
    <property type="match status" value="1"/>
</dbReference>
<evidence type="ECO:0000259" key="3">
    <source>
        <dbReference type="Pfam" id="PF05426"/>
    </source>
</evidence>